<feature type="site" description="Important for catalytic activity" evidence="7">
    <location>
        <position position="221"/>
    </location>
</feature>
<name>A0A7X9DKT9_UNCKA</name>
<feature type="transmembrane region" description="Helical" evidence="7">
    <location>
        <begin position="20"/>
        <end position="41"/>
    </location>
</feature>
<dbReference type="Pfam" id="PF02618">
    <property type="entry name" value="YceG"/>
    <property type="match status" value="1"/>
</dbReference>
<evidence type="ECO:0000256" key="4">
    <source>
        <dbReference type="ARBA" id="ARBA00023136"/>
    </source>
</evidence>
<dbReference type="GO" id="GO:0005886">
    <property type="term" value="C:plasma membrane"/>
    <property type="evidence" value="ECO:0007669"/>
    <property type="project" value="UniProtKB-SubCell"/>
</dbReference>
<evidence type="ECO:0000256" key="3">
    <source>
        <dbReference type="ARBA" id="ARBA00022989"/>
    </source>
</evidence>
<dbReference type="PANTHER" id="PTHR30518">
    <property type="entry name" value="ENDOLYTIC MUREIN TRANSGLYCOSYLASE"/>
    <property type="match status" value="1"/>
</dbReference>
<proteinExistence type="inferred from homology"/>
<comment type="caution">
    <text evidence="8">The sequence shown here is derived from an EMBL/GenBank/DDBJ whole genome shotgun (WGS) entry which is preliminary data.</text>
</comment>
<dbReference type="Gene3D" id="3.30.160.60">
    <property type="entry name" value="Classic Zinc Finger"/>
    <property type="match status" value="1"/>
</dbReference>
<dbReference type="Gene3D" id="3.30.1490.480">
    <property type="entry name" value="Endolytic murein transglycosylase"/>
    <property type="match status" value="1"/>
</dbReference>
<evidence type="ECO:0000256" key="7">
    <source>
        <dbReference type="HAMAP-Rule" id="MF_02065"/>
    </source>
</evidence>
<sequence>MPEPLDPEKFHVFTPKSRRIALILTVLVLFVVAPLGAYFYFNFAVSRPSQLDKETGFEIKKGESVSEISLDLYKKNAINSDFLFNVYLKTNGFDKNIQAGTYNIQPGTSIKQLALLFQHGITDRRITFLEGWRVEEYAREATRNFPNIDFADFVAKAKVYEGMLFPDTYYFREDVEEDEIIQTLRQTFDEKTADLLSSASISETGLTKEQILVFASILEREISKPEDRPVVAGILLKRWKEDMKIDADATTQYAVADAKLCKNAQQASCVVKPEDINKFDWWDQELTLDDLECDSLFNTRKYVGLPPAPISSASISAINAVIHSVSSPYYYYLSDKQGVTHFARTIEEHNQNVSTYLSF</sequence>
<dbReference type="AlphaFoldDB" id="A0A7X9DKT9"/>
<accession>A0A7X9DKT9</accession>
<keyword evidence="1 7" id="KW-1003">Cell membrane</keyword>
<comment type="similarity">
    <text evidence="7">Belongs to the transglycosylase MltG family.</text>
</comment>
<dbReference type="PANTHER" id="PTHR30518:SF2">
    <property type="entry name" value="ENDOLYTIC MUREIN TRANSGLYCOSYLASE"/>
    <property type="match status" value="1"/>
</dbReference>
<dbReference type="HAMAP" id="MF_02065">
    <property type="entry name" value="MltG"/>
    <property type="match status" value="1"/>
</dbReference>
<protein>
    <recommendedName>
        <fullName evidence="7">Endolytic murein transglycosylase</fullName>
        <ecNumber evidence="7">4.2.2.29</ecNumber>
    </recommendedName>
    <alternativeName>
        <fullName evidence="7">Peptidoglycan lytic transglycosylase</fullName>
    </alternativeName>
    <alternativeName>
        <fullName evidence="7">Peptidoglycan polymerization terminase</fullName>
    </alternativeName>
</protein>
<keyword evidence="4 7" id="KW-0472">Membrane</keyword>
<evidence type="ECO:0000256" key="5">
    <source>
        <dbReference type="ARBA" id="ARBA00023239"/>
    </source>
</evidence>
<evidence type="ECO:0000313" key="8">
    <source>
        <dbReference type="EMBL" id="NMB70232.1"/>
    </source>
</evidence>
<dbReference type="InterPro" id="IPR003770">
    <property type="entry name" value="MLTG-like"/>
</dbReference>
<reference evidence="8 9" key="1">
    <citation type="journal article" date="2020" name="Biotechnol. Biofuels">
        <title>New insights from the biogas microbiome by comprehensive genome-resolved metagenomics of nearly 1600 species originating from multiple anaerobic digesters.</title>
        <authorList>
            <person name="Campanaro S."/>
            <person name="Treu L."/>
            <person name="Rodriguez-R L.M."/>
            <person name="Kovalovszki A."/>
            <person name="Ziels R.M."/>
            <person name="Maus I."/>
            <person name="Zhu X."/>
            <person name="Kougias P.G."/>
            <person name="Basile A."/>
            <person name="Luo G."/>
            <person name="Schluter A."/>
            <person name="Konstantinidis K.T."/>
            <person name="Angelidaki I."/>
        </authorList>
    </citation>
    <scope>NUCLEOTIDE SEQUENCE [LARGE SCALE GENOMIC DNA]</scope>
    <source>
        <strain evidence="8">AS27yjCOA_165</strain>
    </source>
</reference>
<evidence type="ECO:0000313" key="9">
    <source>
        <dbReference type="Proteomes" id="UP000526033"/>
    </source>
</evidence>
<evidence type="ECO:0000256" key="1">
    <source>
        <dbReference type="ARBA" id="ARBA00022475"/>
    </source>
</evidence>
<keyword evidence="2 7" id="KW-0812">Transmembrane</keyword>
<comment type="subcellular location">
    <subcellularLocation>
        <location evidence="7">Cell membrane</location>
        <topology evidence="7">Single-pass membrane protein</topology>
    </subcellularLocation>
</comment>
<keyword evidence="3 7" id="KW-1133">Transmembrane helix</keyword>
<dbReference type="GO" id="GO:0008932">
    <property type="term" value="F:lytic endotransglycosylase activity"/>
    <property type="evidence" value="ECO:0007669"/>
    <property type="project" value="UniProtKB-UniRule"/>
</dbReference>
<dbReference type="GO" id="GO:0071555">
    <property type="term" value="P:cell wall organization"/>
    <property type="evidence" value="ECO:0007669"/>
    <property type="project" value="UniProtKB-KW"/>
</dbReference>
<comment type="function">
    <text evidence="7">Functions as a peptidoglycan terminase that cleaves nascent peptidoglycan strands endolytically to terminate their elongation.</text>
</comment>
<gene>
    <name evidence="7 8" type="primary">mltG</name>
    <name evidence="8" type="ORF">GYA27_03475</name>
</gene>
<dbReference type="NCBIfam" id="TIGR00247">
    <property type="entry name" value="endolytic transglycosylase MltG"/>
    <property type="match status" value="1"/>
</dbReference>
<dbReference type="GO" id="GO:0009252">
    <property type="term" value="P:peptidoglycan biosynthetic process"/>
    <property type="evidence" value="ECO:0007669"/>
    <property type="project" value="UniProtKB-UniRule"/>
</dbReference>
<dbReference type="Proteomes" id="UP000526033">
    <property type="component" value="Unassembled WGS sequence"/>
</dbReference>
<evidence type="ECO:0000256" key="2">
    <source>
        <dbReference type="ARBA" id="ARBA00022692"/>
    </source>
</evidence>
<keyword evidence="5 7" id="KW-0456">Lyase</keyword>
<comment type="catalytic activity">
    <reaction evidence="7">
        <text>a peptidoglycan chain = a peptidoglycan chain with N-acetyl-1,6-anhydromuramyl-[peptide] at the reducing end + a peptidoglycan chain with N-acetylglucosamine at the non-reducing end.</text>
        <dbReference type="EC" id="4.2.2.29"/>
    </reaction>
</comment>
<dbReference type="EMBL" id="JAAZNL010000045">
    <property type="protein sequence ID" value="NMB70232.1"/>
    <property type="molecule type" value="Genomic_DNA"/>
</dbReference>
<keyword evidence="6 7" id="KW-0961">Cell wall biogenesis/degradation</keyword>
<dbReference type="EC" id="4.2.2.29" evidence="7"/>
<organism evidence="8 9">
    <name type="scientific">candidate division WWE3 bacterium</name>
    <dbReference type="NCBI Taxonomy" id="2053526"/>
    <lineage>
        <taxon>Bacteria</taxon>
        <taxon>Katanobacteria</taxon>
    </lineage>
</organism>
<evidence type="ECO:0000256" key="6">
    <source>
        <dbReference type="ARBA" id="ARBA00023316"/>
    </source>
</evidence>